<evidence type="ECO:0000313" key="2">
    <source>
        <dbReference type="EMBL" id="GMT06313.1"/>
    </source>
</evidence>
<keyword evidence="1" id="KW-0175">Coiled coil</keyword>
<organism evidence="2 3">
    <name type="scientific">Pristionchus entomophagus</name>
    <dbReference type="NCBI Taxonomy" id="358040"/>
    <lineage>
        <taxon>Eukaryota</taxon>
        <taxon>Metazoa</taxon>
        <taxon>Ecdysozoa</taxon>
        <taxon>Nematoda</taxon>
        <taxon>Chromadorea</taxon>
        <taxon>Rhabditida</taxon>
        <taxon>Rhabditina</taxon>
        <taxon>Diplogasteromorpha</taxon>
        <taxon>Diplogasteroidea</taxon>
        <taxon>Neodiplogasteridae</taxon>
        <taxon>Pristionchus</taxon>
    </lineage>
</organism>
<gene>
    <name evidence="2" type="ORF">PENTCL1PPCAC_28487</name>
</gene>
<evidence type="ECO:0000256" key="1">
    <source>
        <dbReference type="SAM" id="Coils"/>
    </source>
</evidence>
<dbReference type="EMBL" id="BTSX01000006">
    <property type="protein sequence ID" value="GMT06313.1"/>
    <property type="molecule type" value="Genomic_DNA"/>
</dbReference>
<feature type="coiled-coil region" evidence="1">
    <location>
        <begin position="2"/>
        <end position="43"/>
    </location>
</feature>
<comment type="caution">
    <text evidence="2">The sequence shown here is derived from an EMBL/GenBank/DDBJ whole genome shotgun (WGS) entry which is preliminary data.</text>
</comment>
<sequence>RIGQLERSLSRERINKDRMRQEYSDLSNKLNQAMRQMELLRSSSYASIRGSHAPRTSVFGHFYPVQTPPIQYSPLTESTSPSVLLAIRPSLAYTIAAPTSGLQPTDRWRIGNKCYGGLYSKTQQRDERPTSELIDYYKKSIDARASLERRALCSQLPSLRR</sequence>
<proteinExistence type="predicted"/>
<name>A0AAV5UJ03_9BILA</name>
<reference evidence="2" key="1">
    <citation type="submission" date="2023-10" db="EMBL/GenBank/DDBJ databases">
        <title>Genome assembly of Pristionchus species.</title>
        <authorList>
            <person name="Yoshida K."/>
            <person name="Sommer R.J."/>
        </authorList>
    </citation>
    <scope>NUCLEOTIDE SEQUENCE</scope>
    <source>
        <strain evidence="2">RS0144</strain>
    </source>
</reference>
<feature type="non-terminal residue" evidence="2">
    <location>
        <position position="1"/>
    </location>
</feature>
<evidence type="ECO:0000313" key="3">
    <source>
        <dbReference type="Proteomes" id="UP001432027"/>
    </source>
</evidence>
<keyword evidence="3" id="KW-1185">Reference proteome</keyword>
<dbReference type="AlphaFoldDB" id="A0AAV5UJ03"/>
<dbReference type="Proteomes" id="UP001432027">
    <property type="component" value="Unassembled WGS sequence"/>
</dbReference>
<protein>
    <submittedName>
        <fullName evidence="2">Uncharacterized protein</fullName>
    </submittedName>
</protein>
<accession>A0AAV5UJ03</accession>